<dbReference type="InterPro" id="IPR036869">
    <property type="entry name" value="J_dom_sf"/>
</dbReference>
<dbReference type="EMBL" id="KF444098">
    <property type="protein sequence ID" value="AHF96164.1"/>
    <property type="molecule type" value="Genomic_DNA"/>
</dbReference>
<evidence type="ECO:0000313" key="8">
    <source>
        <dbReference type="EMBL" id="AHF96182.1"/>
    </source>
</evidence>
<feature type="domain" description="J" evidence="4">
    <location>
        <begin position="12"/>
        <end position="77"/>
    </location>
</feature>
<evidence type="ECO:0000313" key="5">
    <source>
        <dbReference type="EMBL" id="AHF96122.1"/>
    </source>
</evidence>
<evidence type="ECO:0000256" key="2">
    <source>
        <dbReference type="SAM" id="MobiDB-lite"/>
    </source>
</evidence>
<keyword evidence="3" id="KW-1133">Transmembrane helix</keyword>
<name>A0A0B4L338_9POLY</name>
<protein>
    <submittedName>
        <fullName evidence="7">Middle T antigen</fullName>
    </submittedName>
</protein>
<dbReference type="InterPro" id="IPR036092">
    <property type="entry name" value="Papo_T_antigensf"/>
</dbReference>
<keyword evidence="3" id="KW-0812">Transmembrane</keyword>
<dbReference type="Gene3D" id="1.10.287.110">
    <property type="entry name" value="DnaJ domain"/>
    <property type="match status" value="1"/>
</dbReference>
<feature type="compositionally biased region" description="Pro residues" evidence="2">
    <location>
        <begin position="285"/>
        <end position="297"/>
    </location>
</feature>
<evidence type="ECO:0000259" key="4">
    <source>
        <dbReference type="PROSITE" id="PS50076"/>
    </source>
</evidence>
<dbReference type="Proteomes" id="UP000126065">
    <property type="component" value="Genome"/>
</dbReference>
<dbReference type="Gene3D" id="1.20.120.1860">
    <property type="entry name" value="Small t-antigen, unique domain"/>
    <property type="match status" value="1"/>
</dbReference>
<sequence>MDKFLSREESLELMDLLQIPRHCYGNFALMKINHKKMSLKYHPDKGGDPEKMSRLNQLWQKLQEGIYNARQEFPTSFSSQVGSWYWEANLISLKEYFGKKKYDENVIKHWPQCAEKALKECKCLTCKIGLQHYVYKQMHQKKCVVWGECFCYKCYCAWFGEDLYCLDSLWAWSCIVGEVDFHLVNLYLRVNQGFNWVFPFSMMFQPRMEEIYLPMGTPPGPAGGKASIKNGTTCLTPCRTQTSSAMNPPFPLMNLDLQAPLRDPLLNLARRIQEEEELPRQRTPPAAPRAPSLPPPQSQKNLSMTLSLMIFLICCGLFFLMLSIVIKLYHLF</sequence>
<dbReference type="SUPFAM" id="SSF46565">
    <property type="entry name" value="Chaperone J-domain"/>
    <property type="match status" value="1"/>
</dbReference>
<dbReference type="PROSITE" id="PS50076">
    <property type="entry name" value="DNAJ_2"/>
    <property type="match status" value="1"/>
</dbReference>
<dbReference type="CDD" id="cd06257">
    <property type="entry name" value="DnaJ"/>
    <property type="match status" value="1"/>
</dbReference>
<dbReference type="Proteomes" id="UP000121498">
    <property type="component" value="Genome"/>
</dbReference>
<dbReference type="Proteomes" id="UP000106689">
    <property type="component" value="Genome"/>
</dbReference>
<accession>A0A0B4L338</accession>
<dbReference type="EMBL" id="KF444091">
    <property type="protein sequence ID" value="AHF96122.1"/>
    <property type="molecule type" value="Genomic_DNA"/>
</dbReference>
<evidence type="ECO:0000313" key="10">
    <source>
        <dbReference type="Proteomes" id="UP000119030"/>
    </source>
</evidence>
<evidence type="ECO:0000256" key="1">
    <source>
        <dbReference type="ARBA" id="ARBA00022518"/>
    </source>
</evidence>
<dbReference type="InterPro" id="IPR001623">
    <property type="entry name" value="DnaJ_domain"/>
</dbReference>
<evidence type="ECO:0000313" key="6">
    <source>
        <dbReference type="EMBL" id="AHF96134.1"/>
    </source>
</evidence>
<feature type="region of interest" description="Disordered" evidence="2">
    <location>
        <begin position="276"/>
        <end position="298"/>
    </location>
</feature>
<feature type="transmembrane region" description="Helical" evidence="3">
    <location>
        <begin position="306"/>
        <end position="329"/>
    </location>
</feature>
<keyword evidence="1" id="KW-0244">Early protein</keyword>
<dbReference type="Pfam" id="PF02380">
    <property type="entry name" value="Papo_T_antigen"/>
    <property type="match status" value="1"/>
</dbReference>
<proteinExistence type="predicted"/>
<reference evidence="9 10" key="1">
    <citation type="journal article" date="2016" name="Virology">
        <title>Limited variation during circulation of a polyomavirus in the human population involves the COCO-VA toggling site of Middle and Alternative T-antigen(s).</title>
        <authorList>
            <consortium name="TrichSpin Network"/>
            <person name="Kazem S."/>
            <person name="Lauber C."/>
            <person name="van der Meijden E."/>
            <person name="Kooijman S."/>
            <person name="Kravchenko A.A."/>
            <person name="Feltkamp M.C."/>
            <person name="Gorbalenya A.E."/>
        </authorList>
    </citation>
    <scope>NUCLEOTIDE SEQUENCE [LARGE SCALE GENOMIC DNA]</scope>
    <source>
        <strain evidence="5">0203</strain>
        <strain evidence="6">0409</strain>
        <strain evidence="7">1197</strain>
        <strain evidence="8">1412</strain>
    </source>
</reference>
<dbReference type="InterPro" id="IPR003354">
    <property type="entry name" value="Papo_T_antigen"/>
</dbReference>
<keyword evidence="3" id="KW-0472">Membrane</keyword>
<evidence type="ECO:0000313" key="7">
    <source>
        <dbReference type="EMBL" id="AHF96164.1"/>
    </source>
</evidence>
<dbReference type="EMBL" id="KF444101">
    <property type="protein sequence ID" value="AHF96182.1"/>
    <property type="molecule type" value="Genomic_DNA"/>
</dbReference>
<dbReference type="SUPFAM" id="SSF161240">
    <property type="entry name" value="T-antigen specific domain-like"/>
    <property type="match status" value="1"/>
</dbReference>
<dbReference type="Proteomes" id="UP000119030">
    <property type="component" value="Genome"/>
</dbReference>
<organism evidence="7 10">
    <name type="scientific">Trichodysplasia spinulosa-associated polyomavirus</name>
    <dbReference type="NCBI Taxonomy" id="862909"/>
    <lineage>
        <taxon>Viruses</taxon>
        <taxon>Monodnaviria</taxon>
        <taxon>Shotokuvirae</taxon>
        <taxon>Cossaviricota</taxon>
        <taxon>Papovaviricetes</taxon>
        <taxon>Sepolyvirales</taxon>
        <taxon>Polyomaviridae</taxon>
        <taxon>Alphapolyomavirus</taxon>
        <taxon>Alphapolyomavirus octihominis</taxon>
    </lineage>
</organism>
<dbReference type="EMBL" id="KF444093">
    <property type="protein sequence ID" value="AHF96134.1"/>
    <property type="molecule type" value="Genomic_DNA"/>
</dbReference>
<dbReference type="SMART" id="SM00271">
    <property type="entry name" value="DnaJ"/>
    <property type="match status" value="1"/>
</dbReference>
<evidence type="ECO:0000256" key="3">
    <source>
        <dbReference type="SAM" id="Phobius"/>
    </source>
</evidence>
<evidence type="ECO:0000313" key="9">
    <source>
        <dbReference type="Proteomes" id="UP000106689"/>
    </source>
</evidence>